<dbReference type="PANTHER" id="PTHR10000:SF8">
    <property type="entry name" value="HAD SUPERFAMILY HYDROLASE-LIKE, TYPE 3"/>
    <property type="match status" value="1"/>
</dbReference>
<reference evidence="1" key="1">
    <citation type="submission" date="2022-12" db="EMBL/GenBank/DDBJ databases">
        <title>Reference genome sequencing for broad-spectrum identification of bacterial and archaeal isolates by mass spectrometry.</title>
        <authorList>
            <person name="Sekiguchi Y."/>
            <person name="Tourlousse D.M."/>
        </authorList>
    </citation>
    <scope>NUCLEOTIDE SEQUENCE</scope>
    <source>
        <strain evidence="1">10succ1</strain>
    </source>
</reference>
<dbReference type="Proteomes" id="UP001144471">
    <property type="component" value="Unassembled WGS sequence"/>
</dbReference>
<proteinExistence type="predicted"/>
<dbReference type="GO" id="GO:0000287">
    <property type="term" value="F:magnesium ion binding"/>
    <property type="evidence" value="ECO:0007669"/>
    <property type="project" value="TreeGrafter"/>
</dbReference>
<accession>A0A9W6GL49</accession>
<sequence length="272" mass="30445">MKYKMIVTDLDDTLLNSEGKVSDKNKEYIKRAQEMGVKFVLASGRPTFAMTDLAHELELAKYGSYILSYNGAIITECATGRIWLEESLASEDAHKLHDFSREHNVNIITYVEDEIISEERCEYAQVEVELTGMPYRKVDCFKSEVEGPVVKCIMLENPEYLAEVEKKLKEGLGKEYSVAISKPFFLEIMKSGIDKGASLLKLAKKLGIEASEIIACGDSYNDQSMLEVAGLSVAVENAKEPIKEMCDHIAPSNNDDAMAHVVERFILEKIAL</sequence>
<dbReference type="EMBL" id="BSDY01000005">
    <property type="protein sequence ID" value="GLI55859.1"/>
    <property type="molecule type" value="Genomic_DNA"/>
</dbReference>
<dbReference type="NCBIfam" id="TIGR00099">
    <property type="entry name" value="Cof-subfamily"/>
    <property type="match status" value="1"/>
</dbReference>
<name>A0A9W6GL49_9FUSO</name>
<dbReference type="SFLD" id="SFLDS00003">
    <property type="entry name" value="Haloacid_Dehalogenase"/>
    <property type="match status" value="1"/>
</dbReference>
<dbReference type="GO" id="GO:0005829">
    <property type="term" value="C:cytosol"/>
    <property type="evidence" value="ECO:0007669"/>
    <property type="project" value="TreeGrafter"/>
</dbReference>
<dbReference type="Gene3D" id="3.40.50.1000">
    <property type="entry name" value="HAD superfamily/HAD-like"/>
    <property type="match status" value="1"/>
</dbReference>
<dbReference type="InterPro" id="IPR006379">
    <property type="entry name" value="HAD-SF_hydro_IIB"/>
</dbReference>
<organism evidence="1 2">
    <name type="scientific">Propionigenium maris DSM 9537</name>
    <dbReference type="NCBI Taxonomy" id="1123000"/>
    <lineage>
        <taxon>Bacteria</taxon>
        <taxon>Fusobacteriati</taxon>
        <taxon>Fusobacteriota</taxon>
        <taxon>Fusobacteriia</taxon>
        <taxon>Fusobacteriales</taxon>
        <taxon>Fusobacteriaceae</taxon>
        <taxon>Propionigenium</taxon>
    </lineage>
</organism>
<evidence type="ECO:0000313" key="1">
    <source>
        <dbReference type="EMBL" id="GLI55859.1"/>
    </source>
</evidence>
<dbReference type="InterPro" id="IPR036412">
    <property type="entry name" value="HAD-like_sf"/>
</dbReference>
<protein>
    <submittedName>
        <fullName evidence="1">Haloacid dehalogenase</fullName>
    </submittedName>
</protein>
<dbReference type="SFLD" id="SFLDG01140">
    <property type="entry name" value="C2.B:_Phosphomannomutase_and_P"/>
    <property type="match status" value="1"/>
</dbReference>
<dbReference type="AlphaFoldDB" id="A0A9W6GL49"/>
<comment type="caution">
    <text evidence="1">The sequence shown here is derived from an EMBL/GenBank/DDBJ whole genome shotgun (WGS) entry which is preliminary data.</text>
</comment>
<dbReference type="InterPro" id="IPR000150">
    <property type="entry name" value="Cof"/>
</dbReference>
<dbReference type="RefSeq" id="WP_281834630.1">
    <property type="nucleotide sequence ID" value="NZ_BSDY01000005.1"/>
</dbReference>
<dbReference type="InterPro" id="IPR023214">
    <property type="entry name" value="HAD_sf"/>
</dbReference>
<dbReference type="SFLD" id="SFLDG01144">
    <property type="entry name" value="C2.B.4:_PGP_Like"/>
    <property type="match status" value="1"/>
</dbReference>
<evidence type="ECO:0000313" key="2">
    <source>
        <dbReference type="Proteomes" id="UP001144471"/>
    </source>
</evidence>
<dbReference type="Pfam" id="PF08282">
    <property type="entry name" value="Hydrolase_3"/>
    <property type="match status" value="1"/>
</dbReference>
<dbReference type="GO" id="GO:0016791">
    <property type="term" value="F:phosphatase activity"/>
    <property type="evidence" value="ECO:0007669"/>
    <property type="project" value="TreeGrafter"/>
</dbReference>
<dbReference type="SUPFAM" id="SSF56784">
    <property type="entry name" value="HAD-like"/>
    <property type="match status" value="1"/>
</dbReference>
<gene>
    <name evidence="1" type="ORF">PM10SUCC1_13730</name>
</gene>
<dbReference type="PANTHER" id="PTHR10000">
    <property type="entry name" value="PHOSPHOSERINE PHOSPHATASE"/>
    <property type="match status" value="1"/>
</dbReference>
<keyword evidence="2" id="KW-1185">Reference proteome</keyword>
<dbReference type="Gene3D" id="3.30.1240.10">
    <property type="match status" value="1"/>
</dbReference>
<dbReference type="NCBIfam" id="TIGR01484">
    <property type="entry name" value="HAD-SF-IIB"/>
    <property type="match status" value="1"/>
</dbReference>
<dbReference type="CDD" id="cd07516">
    <property type="entry name" value="HAD_Pase"/>
    <property type="match status" value="1"/>
</dbReference>